<dbReference type="Pfam" id="PF13432">
    <property type="entry name" value="TPR_16"/>
    <property type="match status" value="2"/>
</dbReference>
<dbReference type="InterPro" id="IPR011990">
    <property type="entry name" value="TPR-like_helical_dom_sf"/>
</dbReference>
<dbReference type="EMBL" id="UAVY01000004">
    <property type="protein sequence ID" value="SQB28241.1"/>
    <property type="molecule type" value="Genomic_DNA"/>
</dbReference>
<dbReference type="SUPFAM" id="SSF48452">
    <property type="entry name" value="TPR-like"/>
    <property type="match status" value="1"/>
</dbReference>
<reference evidence="1 2" key="1">
    <citation type="submission" date="2018-06" db="EMBL/GenBank/DDBJ databases">
        <authorList>
            <consortium name="Pathogen Informatics"/>
            <person name="Doyle S."/>
        </authorList>
    </citation>
    <scope>NUCLEOTIDE SEQUENCE [LARGE SCALE GENOMIC DNA]</scope>
    <source>
        <strain evidence="1 2">NCTC10786</strain>
    </source>
</reference>
<proteinExistence type="predicted"/>
<dbReference type="Gene3D" id="1.25.40.10">
    <property type="entry name" value="Tetratricopeptide repeat domain"/>
    <property type="match status" value="2"/>
</dbReference>
<evidence type="ECO:0000313" key="1">
    <source>
        <dbReference type="EMBL" id="SQB28241.1"/>
    </source>
</evidence>
<dbReference type="AlphaFoldDB" id="A0A2X2VRI5"/>
<dbReference type="Proteomes" id="UP000251584">
    <property type="component" value="Unassembled WGS sequence"/>
</dbReference>
<accession>A0A2X2VRI5</accession>
<evidence type="ECO:0000313" key="2">
    <source>
        <dbReference type="Proteomes" id="UP000251584"/>
    </source>
</evidence>
<name>A0A2X2VRI5_CITKO</name>
<organism evidence="1 2">
    <name type="scientific">Citrobacter koseri</name>
    <name type="common">Citrobacter diversus</name>
    <dbReference type="NCBI Taxonomy" id="545"/>
    <lineage>
        <taxon>Bacteria</taxon>
        <taxon>Pseudomonadati</taxon>
        <taxon>Pseudomonadota</taxon>
        <taxon>Gammaproteobacteria</taxon>
        <taxon>Enterobacterales</taxon>
        <taxon>Enterobacteriaceae</taxon>
        <taxon>Citrobacter</taxon>
    </lineage>
</organism>
<gene>
    <name evidence="1" type="ORF">NCTC10786_02199</name>
</gene>
<sequence>MPLRPLHDVQVTLCAQGQPFFEKTLTLEPGQSWRADLSDAGHARVKMTVARRDGVTLLAYEEHIAEDLPLPKAACAPELPEALSCTDELYFIGQHLEQYNHASRYAEEYYQRALDVDPHDYRNNVALGTLALNRADWAQAERCAQSALQRAHKLNKNPRDGEASMLLAAALERQGKDDLAREHYYKASWSGNCRDAAFWSLARIAMKRNDYADALEKVNLSLRFNGSNNLAMGLKALVLAGLGRTTEALAYISQQLIEYPLSYTLHYARWVSVRMRRRKRRLSPLPGAVAPTPASWRAGWSLAGKKEAARAVLTLLDSQETLPMLWRASLSDDPQTVYCAGSRLFAQPPFVFPTRSTKCKCCKPLSDCAFARYLLGCFWYSKRCYEEAVKLLAVYAGAGTEFRAGASAAGDLRLEQTARCAESAEIPVSGGCAGAEECPLPVLSWII</sequence>
<protein>
    <submittedName>
        <fullName evidence="1">TPR-domain protein</fullName>
    </submittedName>
</protein>